<comment type="caution">
    <text evidence="2">The sequence shown here is derived from an EMBL/GenBank/DDBJ whole genome shotgun (WGS) entry which is preliminary data.</text>
</comment>
<dbReference type="EMBL" id="JAWIZZ010000048">
    <property type="protein sequence ID" value="KAK5778973.1"/>
    <property type="molecule type" value="Genomic_DNA"/>
</dbReference>
<accession>A0AAN7WFU6</accession>
<dbReference type="PANTHER" id="PTHR46230">
    <property type="match status" value="1"/>
</dbReference>
<dbReference type="Proteomes" id="UP001306508">
    <property type="component" value="Unassembled WGS sequence"/>
</dbReference>
<dbReference type="GO" id="GO:0044572">
    <property type="term" value="P:[4Fe-4S] cluster assembly"/>
    <property type="evidence" value="ECO:0007669"/>
    <property type="project" value="TreeGrafter"/>
</dbReference>
<evidence type="ECO:0008006" key="4">
    <source>
        <dbReference type="Google" id="ProtNLM"/>
    </source>
</evidence>
<dbReference type="InterPro" id="IPR002634">
    <property type="entry name" value="BolA"/>
</dbReference>
<sequence>MSSSSTPPSNQSIQGPAITSIKNKIKAKFPNATHFAIFNDSYLHKGHGGIMNSRNTSESHVRIELVTDDFEGMKLPMRHRIIYKLIQDEMQRYNIHAVQLKTKTVKEMAKVSLPSSL</sequence>
<dbReference type="GO" id="GO:0005759">
    <property type="term" value="C:mitochondrial matrix"/>
    <property type="evidence" value="ECO:0007669"/>
    <property type="project" value="TreeGrafter"/>
</dbReference>
<dbReference type="AlphaFoldDB" id="A0AAN7WFU6"/>
<name>A0AAN7WFU6_9SACH</name>
<dbReference type="Gene3D" id="3.30.300.90">
    <property type="entry name" value="BolA-like"/>
    <property type="match status" value="1"/>
</dbReference>
<dbReference type="PANTHER" id="PTHR46230:SF7">
    <property type="entry name" value="BOLA-LIKE PROTEIN 1"/>
    <property type="match status" value="1"/>
</dbReference>
<dbReference type="PIRSF" id="PIRSF003113">
    <property type="entry name" value="BolA"/>
    <property type="match status" value="1"/>
</dbReference>
<evidence type="ECO:0000313" key="3">
    <source>
        <dbReference type="Proteomes" id="UP001306508"/>
    </source>
</evidence>
<evidence type="ECO:0000313" key="2">
    <source>
        <dbReference type="EMBL" id="KAK5778973.1"/>
    </source>
</evidence>
<gene>
    <name evidence="2" type="ORF">RI543_003592</name>
</gene>
<dbReference type="SUPFAM" id="SSF82657">
    <property type="entry name" value="BolA-like"/>
    <property type="match status" value="1"/>
</dbReference>
<keyword evidence="3" id="KW-1185">Reference proteome</keyword>
<reference evidence="3" key="1">
    <citation type="submission" date="2023-07" db="EMBL/GenBank/DDBJ databases">
        <title>A draft genome of Kazachstania heterogenica Y-27499.</title>
        <authorList>
            <person name="Donic C."/>
            <person name="Kralova J.S."/>
            <person name="Fidel L."/>
            <person name="Ben-Dor S."/>
            <person name="Jung S."/>
        </authorList>
    </citation>
    <scope>NUCLEOTIDE SEQUENCE [LARGE SCALE GENOMIC DNA]</scope>
    <source>
        <strain evidence="3">Y27499</strain>
    </source>
</reference>
<comment type="similarity">
    <text evidence="1">Belongs to the BolA/IbaG family.</text>
</comment>
<proteinExistence type="inferred from homology"/>
<protein>
    <recommendedName>
        <fullName evidence="4">BolA-like protein</fullName>
    </recommendedName>
</protein>
<dbReference type="Pfam" id="PF01722">
    <property type="entry name" value="BolA"/>
    <property type="match status" value="1"/>
</dbReference>
<evidence type="ECO:0000256" key="1">
    <source>
        <dbReference type="RuleBase" id="RU003860"/>
    </source>
</evidence>
<organism evidence="2 3">
    <name type="scientific">Arxiozyma heterogenica</name>
    <dbReference type="NCBI Taxonomy" id="278026"/>
    <lineage>
        <taxon>Eukaryota</taxon>
        <taxon>Fungi</taxon>
        <taxon>Dikarya</taxon>
        <taxon>Ascomycota</taxon>
        <taxon>Saccharomycotina</taxon>
        <taxon>Saccharomycetes</taxon>
        <taxon>Saccharomycetales</taxon>
        <taxon>Saccharomycetaceae</taxon>
        <taxon>Arxiozyma</taxon>
    </lineage>
</organism>
<dbReference type="InterPro" id="IPR036065">
    <property type="entry name" value="BolA-like_sf"/>
</dbReference>